<comment type="caution">
    <text evidence="9">The sequence shown here is derived from an EMBL/GenBank/DDBJ whole genome shotgun (WGS) entry which is preliminary data.</text>
</comment>
<dbReference type="GO" id="GO:0000155">
    <property type="term" value="F:phosphorelay sensor kinase activity"/>
    <property type="evidence" value="ECO:0007669"/>
    <property type="project" value="InterPro"/>
</dbReference>
<dbReference type="InterPro" id="IPR000014">
    <property type="entry name" value="PAS"/>
</dbReference>
<reference evidence="9 10" key="1">
    <citation type="submission" date="2019-04" db="EMBL/GenBank/DDBJ databases">
        <title>Natronomonas sp. F20-122 a newhaloarchaeon isolated from a saline saltern of Isla Bacuta, Huelva, Spain.</title>
        <authorList>
            <person name="Duran-Viseras A."/>
            <person name="Sanchez-Porro C."/>
            <person name="Ventosa A."/>
        </authorList>
    </citation>
    <scope>NUCLEOTIDE SEQUENCE [LARGE SCALE GENOMIC DNA]</scope>
    <source>
        <strain evidence="9 10">F20-122</strain>
    </source>
</reference>
<evidence type="ECO:0000256" key="2">
    <source>
        <dbReference type="ARBA" id="ARBA00012438"/>
    </source>
</evidence>
<keyword evidence="3" id="KW-0597">Phosphoprotein</keyword>
<accession>A0A4U5JG79</accession>
<evidence type="ECO:0000256" key="6">
    <source>
        <dbReference type="ARBA" id="ARBA00023012"/>
    </source>
</evidence>
<dbReference type="Pfam" id="PF02518">
    <property type="entry name" value="HATPase_c"/>
    <property type="match status" value="1"/>
</dbReference>
<dbReference type="CDD" id="cd00082">
    <property type="entry name" value="HisKA"/>
    <property type="match status" value="1"/>
</dbReference>
<organism evidence="9 10">
    <name type="scientific">Natronomonas salsuginis</name>
    <dbReference type="NCBI Taxonomy" id="2217661"/>
    <lineage>
        <taxon>Archaea</taxon>
        <taxon>Methanobacteriati</taxon>
        <taxon>Methanobacteriota</taxon>
        <taxon>Stenosarchaea group</taxon>
        <taxon>Halobacteria</taxon>
        <taxon>Halobacteriales</taxon>
        <taxon>Natronomonadaceae</taxon>
        <taxon>Natronomonas</taxon>
    </lineage>
</organism>
<dbReference type="PROSITE" id="PS50109">
    <property type="entry name" value="HIS_KIN"/>
    <property type="match status" value="1"/>
</dbReference>
<dbReference type="AlphaFoldDB" id="A0A4U5JG79"/>
<dbReference type="PROSITE" id="PS50112">
    <property type="entry name" value="PAS"/>
    <property type="match status" value="1"/>
</dbReference>
<evidence type="ECO:0000256" key="5">
    <source>
        <dbReference type="ARBA" id="ARBA00022777"/>
    </source>
</evidence>
<evidence type="ECO:0000313" key="9">
    <source>
        <dbReference type="EMBL" id="TKR27815.1"/>
    </source>
</evidence>
<feature type="domain" description="Histidine kinase" evidence="7">
    <location>
        <begin position="142"/>
        <end position="337"/>
    </location>
</feature>
<dbReference type="InterPro" id="IPR050736">
    <property type="entry name" value="Sensor_HK_Regulatory"/>
</dbReference>
<gene>
    <name evidence="9" type="ORF">DM868_01625</name>
</gene>
<sequence length="340" mass="38132">MGNTPRDELEMELLAEMVEAVGVGVAIYDDSGRYQYVNEAYADILGTDRSSLTGIGIWKVVPSFRQERFEDYWSSFEDGETRLAETEHLIDGNSTPVSTLTTRRRIGGKAYNFGTIRDRTERKRREQELSEKNERLEAFAGIVSHDLRNPLSVATGYLELLQSDVDRDEIELIESALDRMDTLIEDLLTLAREGRSVRNTEHVSISAVANDAWKQIEARDSSFEADCEGTVVADRGRIQQLLENLFRNSIEHTDASVSVRVDRLDADEGFFISDNGPGIPESERERIFDPTYSTDENGTGFGLAIVTEIASAHGWSITVTESIEGGARFEFRTSESPQQQ</sequence>
<comment type="catalytic activity">
    <reaction evidence="1">
        <text>ATP + protein L-histidine = ADP + protein N-phospho-L-histidine.</text>
        <dbReference type="EC" id="2.7.13.3"/>
    </reaction>
</comment>
<proteinExistence type="predicted"/>
<dbReference type="Gene3D" id="1.10.287.130">
    <property type="match status" value="1"/>
</dbReference>
<evidence type="ECO:0000259" key="7">
    <source>
        <dbReference type="PROSITE" id="PS50109"/>
    </source>
</evidence>
<protein>
    <recommendedName>
        <fullName evidence="2">histidine kinase</fullName>
        <ecNumber evidence="2">2.7.13.3</ecNumber>
    </recommendedName>
</protein>
<dbReference type="InterPro" id="IPR005467">
    <property type="entry name" value="His_kinase_dom"/>
</dbReference>
<evidence type="ECO:0000259" key="8">
    <source>
        <dbReference type="PROSITE" id="PS50112"/>
    </source>
</evidence>
<keyword evidence="4" id="KW-0808">Transferase</keyword>
<dbReference type="Gene3D" id="3.30.450.20">
    <property type="entry name" value="PAS domain"/>
    <property type="match status" value="1"/>
</dbReference>
<dbReference type="RefSeq" id="WP_137275115.1">
    <property type="nucleotide sequence ID" value="NZ_QKNX01000001.1"/>
</dbReference>
<dbReference type="EC" id="2.7.13.3" evidence="2"/>
<dbReference type="InterPro" id="IPR004358">
    <property type="entry name" value="Sig_transdc_His_kin-like_C"/>
</dbReference>
<name>A0A4U5JG79_9EURY</name>
<dbReference type="InterPro" id="IPR013656">
    <property type="entry name" value="PAS_4"/>
</dbReference>
<dbReference type="SUPFAM" id="SSF55874">
    <property type="entry name" value="ATPase domain of HSP90 chaperone/DNA topoisomerase II/histidine kinase"/>
    <property type="match status" value="1"/>
</dbReference>
<dbReference type="Pfam" id="PF00512">
    <property type="entry name" value="HisKA"/>
    <property type="match status" value="1"/>
</dbReference>
<dbReference type="EMBL" id="QKNX01000001">
    <property type="protein sequence ID" value="TKR27815.1"/>
    <property type="molecule type" value="Genomic_DNA"/>
</dbReference>
<dbReference type="SMART" id="SM00387">
    <property type="entry name" value="HATPase_c"/>
    <property type="match status" value="1"/>
</dbReference>
<dbReference type="CDD" id="cd00130">
    <property type="entry name" value="PAS"/>
    <property type="match status" value="1"/>
</dbReference>
<feature type="domain" description="PAS" evidence="8">
    <location>
        <begin position="10"/>
        <end position="54"/>
    </location>
</feature>
<keyword evidence="6" id="KW-0902">Two-component regulatory system</keyword>
<dbReference type="Gene3D" id="3.30.565.10">
    <property type="entry name" value="Histidine kinase-like ATPase, C-terminal domain"/>
    <property type="match status" value="1"/>
</dbReference>
<dbReference type="PANTHER" id="PTHR43711:SF1">
    <property type="entry name" value="HISTIDINE KINASE 1"/>
    <property type="match status" value="1"/>
</dbReference>
<dbReference type="CDD" id="cd00075">
    <property type="entry name" value="HATPase"/>
    <property type="match status" value="1"/>
</dbReference>
<evidence type="ECO:0000256" key="4">
    <source>
        <dbReference type="ARBA" id="ARBA00022679"/>
    </source>
</evidence>
<evidence type="ECO:0000256" key="3">
    <source>
        <dbReference type="ARBA" id="ARBA00022553"/>
    </source>
</evidence>
<evidence type="ECO:0000313" key="10">
    <source>
        <dbReference type="Proteomes" id="UP000308037"/>
    </source>
</evidence>
<dbReference type="InterPro" id="IPR036097">
    <property type="entry name" value="HisK_dim/P_sf"/>
</dbReference>
<dbReference type="NCBIfam" id="TIGR00229">
    <property type="entry name" value="sensory_box"/>
    <property type="match status" value="1"/>
</dbReference>
<dbReference type="SMART" id="SM00091">
    <property type="entry name" value="PAS"/>
    <property type="match status" value="1"/>
</dbReference>
<dbReference type="PANTHER" id="PTHR43711">
    <property type="entry name" value="TWO-COMPONENT HISTIDINE KINASE"/>
    <property type="match status" value="1"/>
</dbReference>
<dbReference type="InterPro" id="IPR003661">
    <property type="entry name" value="HisK_dim/P_dom"/>
</dbReference>
<dbReference type="Proteomes" id="UP000308037">
    <property type="component" value="Unassembled WGS sequence"/>
</dbReference>
<dbReference type="InterPro" id="IPR035965">
    <property type="entry name" value="PAS-like_dom_sf"/>
</dbReference>
<dbReference type="InterPro" id="IPR003594">
    <property type="entry name" value="HATPase_dom"/>
</dbReference>
<dbReference type="InterPro" id="IPR036890">
    <property type="entry name" value="HATPase_C_sf"/>
</dbReference>
<evidence type="ECO:0000256" key="1">
    <source>
        <dbReference type="ARBA" id="ARBA00000085"/>
    </source>
</evidence>
<dbReference type="Pfam" id="PF08448">
    <property type="entry name" value="PAS_4"/>
    <property type="match status" value="1"/>
</dbReference>
<keyword evidence="10" id="KW-1185">Reference proteome</keyword>
<dbReference type="PRINTS" id="PR00344">
    <property type="entry name" value="BCTRLSENSOR"/>
</dbReference>
<keyword evidence="5" id="KW-0418">Kinase</keyword>
<dbReference type="SMART" id="SM00388">
    <property type="entry name" value="HisKA"/>
    <property type="match status" value="1"/>
</dbReference>
<dbReference type="OrthoDB" id="8127at2157"/>
<dbReference type="SUPFAM" id="SSF47384">
    <property type="entry name" value="Homodimeric domain of signal transducing histidine kinase"/>
    <property type="match status" value="1"/>
</dbReference>
<dbReference type="SUPFAM" id="SSF55785">
    <property type="entry name" value="PYP-like sensor domain (PAS domain)"/>
    <property type="match status" value="1"/>
</dbReference>